<evidence type="ECO:0000313" key="2">
    <source>
        <dbReference type="EMBL" id="KAJ8962912.1"/>
    </source>
</evidence>
<dbReference type="InterPro" id="IPR052709">
    <property type="entry name" value="Transposase-MT_Hybrid"/>
</dbReference>
<proteinExistence type="predicted"/>
<accession>A0AAV8ZHG9</accession>
<organism evidence="2 3">
    <name type="scientific">Aromia moschata</name>
    <dbReference type="NCBI Taxonomy" id="1265417"/>
    <lineage>
        <taxon>Eukaryota</taxon>
        <taxon>Metazoa</taxon>
        <taxon>Ecdysozoa</taxon>
        <taxon>Arthropoda</taxon>
        <taxon>Hexapoda</taxon>
        <taxon>Insecta</taxon>
        <taxon>Pterygota</taxon>
        <taxon>Neoptera</taxon>
        <taxon>Endopterygota</taxon>
        <taxon>Coleoptera</taxon>
        <taxon>Polyphaga</taxon>
        <taxon>Cucujiformia</taxon>
        <taxon>Chrysomeloidea</taxon>
        <taxon>Cerambycidae</taxon>
        <taxon>Cerambycinae</taxon>
        <taxon>Callichromatini</taxon>
        <taxon>Aromia</taxon>
    </lineage>
</organism>
<sequence>MLNVQMEQWVNLWFLVKLGKTFTETYAMLKEVYWNEFLSRTQVFEWFKRFKDGCETTEDDPRPGGPSRQKRTKTLKILVGLEFSVEKYMGLLSDELSSVVCWMNNDILELMGCESHSTYAPLDTLYIVTCGIQGNAESPVIPRFLCYFPDPEGLEYVPL</sequence>
<dbReference type="AlphaFoldDB" id="A0AAV8ZHG9"/>
<dbReference type="Gene3D" id="1.10.10.1450">
    <property type="match status" value="1"/>
</dbReference>
<gene>
    <name evidence="2" type="ORF">NQ318_001323</name>
</gene>
<dbReference type="EMBL" id="JAPWTK010000002">
    <property type="protein sequence ID" value="KAJ8962912.1"/>
    <property type="molecule type" value="Genomic_DNA"/>
</dbReference>
<reference evidence="2" key="1">
    <citation type="journal article" date="2023" name="Insect Mol. Biol.">
        <title>Genome sequencing provides insights into the evolution of gene families encoding plant cell wall-degrading enzymes in longhorned beetles.</title>
        <authorList>
            <person name="Shin N.R."/>
            <person name="Okamura Y."/>
            <person name="Kirsch R."/>
            <person name="Pauchet Y."/>
        </authorList>
    </citation>
    <scope>NUCLEOTIDE SEQUENCE</scope>
    <source>
        <strain evidence="2">AMC_N1</strain>
    </source>
</reference>
<evidence type="ECO:0000313" key="3">
    <source>
        <dbReference type="Proteomes" id="UP001162162"/>
    </source>
</evidence>
<comment type="caution">
    <text evidence="2">The sequence shown here is derived from an EMBL/GenBank/DDBJ whole genome shotgun (WGS) entry which is preliminary data.</text>
</comment>
<evidence type="ECO:0000259" key="1">
    <source>
        <dbReference type="Pfam" id="PF17906"/>
    </source>
</evidence>
<dbReference type="Proteomes" id="UP001162162">
    <property type="component" value="Unassembled WGS sequence"/>
</dbReference>
<dbReference type="InterPro" id="IPR041426">
    <property type="entry name" value="Mos1_HTH"/>
</dbReference>
<dbReference type="Pfam" id="PF17906">
    <property type="entry name" value="HTH_48"/>
    <property type="match status" value="1"/>
</dbReference>
<name>A0AAV8ZHG9_9CUCU</name>
<protein>
    <recommendedName>
        <fullName evidence="1">Mos1 transposase HTH domain-containing protein</fullName>
    </recommendedName>
</protein>
<dbReference type="PANTHER" id="PTHR46060:SF1">
    <property type="entry name" value="MARINER MOS1 TRANSPOSASE-LIKE PROTEIN"/>
    <property type="match status" value="1"/>
</dbReference>
<feature type="domain" description="Mos1 transposase HTH" evidence="1">
    <location>
        <begin position="12"/>
        <end position="53"/>
    </location>
</feature>
<keyword evidence="3" id="KW-1185">Reference proteome</keyword>
<dbReference type="PANTHER" id="PTHR46060">
    <property type="entry name" value="MARINER MOS1 TRANSPOSASE-LIKE PROTEIN"/>
    <property type="match status" value="1"/>
</dbReference>